<name>A0A8H3VKF8_VENIN</name>
<feature type="region of interest" description="Disordered" evidence="4">
    <location>
        <begin position="57"/>
        <end position="82"/>
    </location>
</feature>
<organism evidence="6 7">
    <name type="scientific">Venturia inaequalis</name>
    <name type="common">Apple scab fungus</name>
    <dbReference type="NCBI Taxonomy" id="5025"/>
    <lineage>
        <taxon>Eukaryota</taxon>
        <taxon>Fungi</taxon>
        <taxon>Dikarya</taxon>
        <taxon>Ascomycota</taxon>
        <taxon>Pezizomycotina</taxon>
        <taxon>Dothideomycetes</taxon>
        <taxon>Pleosporomycetidae</taxon>
        <taxon>Venturiales</taxon>
        <taxon>Venturiaceae</taxon>
        <taxon>Venturia</taxon>
    </lineage>
</organism>
<evidence type="ECO:0000256" key="1">
    <source>
        <dbReference type="ARBA" id="ARBA00005664"/>
    </source>
</evidence>
<accession>A0A8H3VKF8</accession>
<dbReference type="InterPro" id="IPR029044">
    <property type="entry name" value="Nucleotide-diphossugar_trans"/>
</dbReference>
<gene>
    <name evidence="6" type="ORF">EG328_009711</name>
</gene>
<evidence type="ECO:0000313" key="6">
    <source>
        <dbReference type="EMBL" id="KAE9988578.1"/>
    </source>
</evidence>
<dbReference type="InterPro" id="IPR008630">
    <property type="entry name" value="Glyco_trans_34"/>
</dbReference>
<dbReference type="Pfam" id="PF05637">
    <property type="entry name" value="Glyco_transf_34"/>
    <property type="match status" value="1"/>
</dbReference>
<evidence type="ECO:0000256" key="4">
    <source>
        <dbReference type="SAM" id="MobiDB-lite"/>
    </source>
</evidence>
<proteinExistence type="inferred from homology"/>
<dbReference type="AlphaFoldDB" id="A0A8H3VKF8"/>
<dbReference type="GO" id="GO:0016757">
    <property type="term" value="F:glycosyltransferase activity"/>
    <property type="evidence" value="ECO:0007669"/>
    <property type="project" value="UniProtKB-KW"/>
</dbReference>
<evidence type="ECO:0000256" key="2">
    <source>
        <dbReference type="ARBA" id="ARBA00022676"/>
    </source>
</evidence>
<keyword evidence="5" id="KW-0812">Transmembrane</keyword>
<evidence type="ECO:0008006" key="8">
    <source>
        <dbReference type="Google" id="ProtNLM"/>
    </source>
</evidence>
<evidence type="ECO:0000256" key="3">
    <source>
        <dbReference type="ARBA" id="ARBA00022679"/>
    </source>
</evidence>
<feature type="transmembrane region" description="Helical" evidence="5">
    <location>
        <begin position="7"/>
        <end position="26"/>
    </location>
</feature>
<evidence type="ECO:0000256" key="5">
    <source>
        <dbReference type="SAM" id="Phobius"/>
    </source>
</evidence>
<protein>
    <recommendedName>
        <fullName evidence="8">Glycosyltransferase family 34 protein</fullName>
    </recommendedName>
</protein>
<keyword evidence="5" id="KW-0472">Membrane</keyword>
<dbReference type="PANTHER" id="PTHR31306:SF4">
    <property type="entry name" value="ALPHA-1,2-GALACTOSYLTRANSFERASE"/>
    <property type="match status" value="1"/>
</dbReference>
<dbReference type="PANTHER" id="PTHR31306">
    <property type="entry name" value="ALPHA-1,6-MANNOSYLTRANSFERASE MNN11-RELATED"/>
    <property type="match status" value="1"/>
</dbReference>
<keyword evidence="2" id="KW-0328">Glycosyltransferase</keyword>
<dbReference type="GO" id="GO:0006487">
    <property type="term" value="P:protein N-linked glycosylation"/>
    <property type="evidence" value="ECO:0007669"/>
    <property type="project" value="TreeGrafter"/>
</dbReference>
<sequence length="385" mass="43479">MIHRVTRTYIAATIFIVVFLYTFQLLRYSGSSDSSAAAQSSTSWKEWMWPTYSGGVQQGDAVKSKPSKTSRPGKAPDSYSGEQTVQPVYVTVTVTAKTTEATDSPSYKAWKMKPLVATNTTFTIPKDMVHKAEGPKPHEIVMLTAADGKGHNGGIKDILGKTAQNRKEYCEHHGYNYHFVNISKFDVGDAHPVWKKIPAIVEAFNAFPKAKWVWFLDLDAIIMTPKQGLVDLVLSHEGMKKSINWGGPWTAAARSPLGTIMPNDADLDNLDMLIAQDHNGVNAGSIFLRRSKYTQWLLDMWADPFFMQMDWPGKEQDALLHFINHHRIIREHTGMLKQRVVNPFVEGGPTMQWQKGDLLVHLAGCWVPDKCGERWKEFWDKRESL</sequence>
<comment type="similarity">
    <text evidence="1">Belongs to the glycosyltransferase 34 family.</text>
</comment>
<dbReference type="GO" id="GO:0000139">
    <property type="term" value="C:Golgi membrane"/>
    <property type="evidence" value="ECO:0007669"/>
    <property type="project" value="TreeGrafter"/>
</dbReference>
<keyword evidence="5" id="KW-1133">Transmembrane helix</keyword>
<keyword evidence="3" id="KW-0808">Transferase</keyword>
<reference evidence="6 7" key="1">
    <citation type="submission" date="2018-12" db="EMBL/GenBank/DDBJ databases">
        <title>Venturia inaequalis Genome Resource.</title>
        <authorList>
            <person name="Lichtner F.J."/>
        </authorList>
    </citation>
    <scope>NUCLEOTIDE SEQUENCE [LARGE SCALE GENOMIC DNA]</scope>
    <source>
        <strain evidence="6 7">120213</strain>
    </source>
</reference>
<dbReference type="Gene3D" id="3.90.550.10">
    <property type="entry name" value="Spore Coat Polysaccharide Biosynthesis Protein SpsA, Chain A"/>
    <property type="match status" value="1"/>
</dbReference>
<dbReference type="Proteomes" id="UP000447873">
    <property type="component" value="Unassembled WGS sequence"/>
</dbReference>
<dbReference type="EMBL" id="WNWS01000006">
    <property type="protein sequence ID" value="KAE9988578.1"/>
    <property type="molecule type" value="Genomic_DNA"/>
</dbReference>
<comment type="caution">
    <text evidence="6">The sequence shown here is derived from an EMBL/GenBank/DDBJ whole genome shotgun (WGS) entry which is preliminary data.</text>
</comment>
<evidence type="ECO:0000313" key="7">
    <source>
        <dbReference type="Proteomes" id="UP000447873"/>
    </source>
</evidence>